<dbReference type="EMBL" id="QDGB01000235">
    <property type="protein sequence ID" value="RQX16964.1"/>
    <property type="molecule type" value="Genomic_DNA"/>
</dbReference>
<dbReference type="Pfam" id="PF00805">
    <property type="entry name" value="Pentapeptide"/>
    <property type="match status" value="2"/>
</dbReference>
<evidence type="ECO:0000313" key="3">
    <source>
        <dbReference type="Proteomes" id="UP000278981"/>
    </source>
</evidence>
<reference evidence="2 3" key="1">
    <citation type="submission" date="2018-04" db="EMBL/GenBank/DDBJ databases">
        <title>Micromonosporas from Atacama Desert.</title>
        <authorList>
            <person name="Carro L."/>
            <person name="Klenk H.-P."/>
            <person name="Goodfellow M."/>
        </authorList>
    </citation>
    <scope>NUCLEOTIDE SEQUENCE [LARGE SCALE GENOMIC DNA]</scope>
    <source>
        <strain evidence="2 3">LB19</strain>
    </source>
</reference>
<organism evidence="2 3">
    <name type="scientific">Micromonospora ureilytica</name>
    <dbReference type="NCBI Taxonomy" id="709868"/>
    <lineage>
        <taxon>Bacteria</taxon>
        <taxon>Bacillati</taxon>
        <taxon>Actinomycetota</taxon>
        <taxon>Actinomycetes</taxon>
        <taxon>Micromonosporales</taxon>
        <taxon>Micromonosporaceae</taxon>
        <taxon>Micromonospora</taxon>
    </lineage>
</organism>
<gene>
    <name evidence="2" type="ORF">DDE19_13000</name>
</gene>
<sequence length="322" mass="34429">MIVLAVGLYVTNAANRAQQEANREQQRLTAQGQITDRFTASIEQLGQPGADKVDVRLGAIYALRRIMRDSAADRPAVVEILSAFVRVHSVGGAAAPTPARTDEATGTASVRDTRVPPPVDIHAALAALGDRDSLSDRPDLTRVDLSRTDLRRIDLAGKDLGLANLEGSNLSDADLTGADLVGANLTGVELFDTELRGANLSGVDLRDVQMDRARLDHANLAGATLTEATLRFAVLTDVDLSNTDLTDADLTGADLTDTDLFGVDLLGVGLNRANLERARLLASENLRCAFVDDQTRLPAEVARPAADAHDDPECRARRARLR</sequence>
<dbReference type="Gene3D" id="2.160.20.80">
    <property type="entry name" value="E3 ubiquitin-protein ligase SopA"/>
    <property type="match status" value="1"/>
</dbReference>
<evidence type="ECO:0000313" key="2">
    <source>
        <dbReference type="EMBL" id="RQX16964.1"/>
    </source>
</evidence>
<dbReference type="Proteomes" id="UP000278981">
    <property type="component" value="Unassembled WGS sequence"/>
</dbReference>
<protein>
    <recommendedName>
        <fullName evidence="4">Pentapeptide repeat-containing protein</fullName>
    </recommendedName>
</protein>
<evidence type="ECO:0000256" key="1">
    <source>
        <dbReference type="SAM" id="MobiDB-lite"/>
    </source>
</evidence>
<dbReference type="InterPro" id="IPR051082">
    <property type="entry name" value="Pentapeptide-BTB/POZ_domain"/>
</dbReference>
<proteinExistence type="predicted"/>
<dbReference type="AlphaFoldDB" id="A0A3N9XVP8"/>
<dbReference type="PANTHER" id="PTHR14136">
    <property type="entry name" value="BTB_POZ DOMAIN-CONTAINING PROTEIN KCTD9"/>
    <property type="match status" value="1"/>
</dbReference>
<feature type="compositionally biased region" description="Basic and acidic residues" evidence="1">
    <location>
        <begin position="306"/>
        <end position="316"/>
    </location>
</feature>
<feature type="region of interest" description="Disordered" evidence="1">
    <location>
        <begin position="302"/>
        <end position="322"/>
    </location>
</feature>
<dbReference type="InterPro" id="IPR001646">
    <property type="entry name" value="5peptide_repeat"/>
</dbReference>
<dbReference type="RefSeq" id="WP_124819440.1">
    <property type="nucleotide sequence ID" value="NZ_QDGB01000235.1"/>
</dbReference>
<evidence type="ECO:0008006" key="4">
    <source>
        <dbReference type="Google" id="ProtNLM"/>
    </source>
</evidence>
<accession>A0A3N9XVP8</accession>
<name>A0A3N9XVP8_9ACTN</name>
<dbReference type="OrthoDB" id="4563217at2"/>
<comment type="caution">
    <text evidence="2">The sequence shown here is derived from an EMBL/GenBank/DDBJ whole genome shotgun (WGS) entry which is preliminary data.</text>
</comment>
<dbReference type="PANTHER" id="PTHR14136:SF17">
    <property type="entry name" value="BTB_POZ DOMAIN-CONTAINING PROTEIN KCTD9"/>
    <property type="match status" value="1"/>
</dbReference>
<feature type="region of interest" description="Disordered" evidence="1">
    <location>
        <begin position="94"/>
        <end position="115"/>
    </location>
</feature>
<dbReference type="SUPFAM" id="SSF141571">
    <property type="entry name" value="Pentapeptide repeat-like"/>
    <property type="match status" value="1"/>
</dbReference>